<reference evidence="9" key="1">
    <citation type="submission" date="2016-10" db="EMBL/GenBank/DDBJ databases">
        <authorList>
            <person name="Varghese N."/>
            <person name="Submissions S."/>
        </authorList>
    </citation>
    <scope>NUCLEOTIDE SEQUENCE [LARGE SCALE GENOMIC DNA]</scope>
    <source>
        <strain evidence="9">DSM 8987</strain>
    </source>
</reference>
<dbReference type="Proteomes" id="UP000243205">
    <property type="component" value="Unassembled WGS sequence"/>
</dbReference>
<dbReference type="InterPro" id="IPR011343">
    <property type="entry name" value="DeoC"/>
</dbReference>
<dbReference type="InterPro" id="IPR028581">
    <property type="entry name" value="DeoC_typeI"/>
</dbReference>
<dbReference type="PANTHER" id="PTHR10889:SF1">
    <property type="entry name" value="DEOXYRIBOSE-PHOSPHATE ALDOLASE"/>
    <property type="match status" value="1"/>
</dbReference>
<feature type="active site" description="Proton donor/acceptor" evidence="7">
    <location>
        <position position="186"/>
    </location>
</feature>
<keyword evidence="4 7" id="KW-0704">Schiff base</keyword>
<dbReference type="InterPro" id="IPR013785">
    <property type="entry name" value="Aldolase_TIM"/>
</dbReference>
<dbReference type="SUPFAM" id="SSF51569">
    <property type="entry name" value="Aldolase"/>
    <property type="match status" value="1"/>
</dbReference>
<evidence type="ECO:0000313" key="8">
    <source>
        <dbReference type="EMBL" id="SDE52316.1"/>
    </source>
</evidence>
<dbReference type="STRING" id="57664.SAMN05661003_11441"/>
<dbReference type="GO" id="GO:0005737">
    <property type="term" value="C:cytoplasm"/>
    <property type="evidence" value="ECO:0007669"/>
    <property type="project" value="UniProtKB-SubCell"/>
</dbReference>
<dbReference type="Pfam" id="PF01791">
    <property type="entry name" value="DeoC"/>
    <property type="match status" value="1"/>
</dbReference>
<keyword evidence="2 7" id="KW-0963">Cytoplasm</keyword>
<dbReference type="FunFam" id="3.20.20.70:FF:000044">
    <property type="entry name" value="Deoxyribose-phosphate aldolase"/>
    <property type="match status" value="1"/>
</dbReference>
<comment type="pathway">
    <text evidence="7">Carbohydrate degradation; 2-deoxy-D-ribose 1-phosphate degradation; D-glyceraldehyde 3-phosphate and acetaldehyde from 2-deoxy-alpha-D-ribose 1-phosphate: step 2/2.</text>
</comment>
<dbReference type="EC" id="4.1.2.4" evidence="7"/>
<keyword evidence="3 7" id="KW-0456">Lyase</keyword>
<protein>
    <recommendedName>
        <fullName evidence="7">Deoxyribose-phosphate aldolase</fullName>
        <shortName evidence="7">DERA</shortName>
        <ecNumber evidence="7">4.1.2.4</ecNumber>
    </recommendedName>
    <alternativeName>
        <fullName evidence="7">2-deoxy-D-ribose 5-phosphate aldolase</fullName>
    </alternativeName>
    <alternativeName>
        <fullName evidence="7">Phosphodeoxyriboaldolase</fullName>
        <shortName evidence="7">Deoxyriboaldolase</shortName>
    </alternativeName>
</protein>
<dbReference type="InterPro" id="IPR002915">
    <property type="entry name" value="DeoC/FbaB/LacD_aldolase"/>
</dbReference>
<comment type="subcellular location">
    <subcellularLocation>
        <location evidence="7">Cytoplasm</location>
    </subcellularLocation>
</comment>
<dbReference type="UniPathway" id="UPA00002">
    <property type="reaction ID" value="UER00468"/>
</dbReference>
<dbReference type="GO" id="GO:0016052">
    <property type="term" value="P:carbohydrate catabolic process"/>
    <property type="evidence" value="ECO:0007669"/>
    <property type="project" value="TreeGrafter"/>
</dbReference>
<dbReference type="GO" id="GO:0006018">
    <property type="term" value="P:2-deoxyribose 1-phosphate catabolic process"/>
    <property type="evidence" value="ECO:0007669"/>
    <property type="project" value="UniProtKB-UniRule"/>
</dbReference>
<evidence type="ECO:0000256" key="6">
    <source>
        <dbReference type="ARBA" id="ARBA00056337"/>
    </source>
</evidence>
<dbReference type="PIRSF" id="PIRSF001357">
    <property type="entry name" value="DeoC"/>
    <property type="match status" value="1"/>
</dbReference>
<organism evidence="8 9">
    <name type="scientific">Desulfuromonas thiophila</name>
    <dbReference type="NCBI Taxonomy" id="57664"/>
    <lineage>
        <taxon>Bacteria</taxon>
        <taxon>Pseudomonadati</taxon>
        <taxon>Thermodesulfobacteriota</taxon>
        <taxon>Desulfuromonadia</taxon>
        <taxon>Desulfuromonadales</taxon>
        <taxon>Desulfuromonadaceae</taxon>
        <taxon>Desulfuromonas</taxon>
    </lineage>
</organism>
<evidence type="ECO:0000256" key="1">
    <source>
        <dbReference type="ARBA" id="ARBA00010936"/>
    </source>
</evidence>
<sequence length="233" mass="23992">MLGQPGASPAVCIDHSLLAPTTTAAQIDQLCEEAVEFGCAAVCVPPVRVAQAAQLLYGSGVAVATVIGFPLGYDSPATKQAAAAEALRQGAREIDLVLQLGWAAQGDFAAVTEEIRAIKQLLGQVCLKVIVECALFEAATRQRLAVCALEAGADFVKTSTGFGPAGATPADVRLLRDATAGRLPVKAAGGIRSLAQFDALRAAGASRIGTSATAAIVGQWLERREQAEMRGHV</sequence>
<name>A0A1G7DMF1_9BACT</name>
<dbReference type="CDD" id="cd00959">
    <property type="entry name" value="DeoC"/>
    <property type="match status" value="1"/>
</dbReference>
<dbReference type="NCBIfam" id="TIGR00126">
    <property type="entry name" value="deoC"/>
    <property type="match status" value="1"/>
</dbReference>
<evidence type="ECO:0000256" key="2">
    <source>
        <dbReference type="ARBA" id="ARBA00022490"/>
    </source>
</evidence>
<comment type="similarity">
    <text evidence="1 7">Belongs to the DeoC/FbaB aldolase family. DeoC type 1 subfamily.</text>
</comment>
<evidence type="ECO:0000256" key="4">
    <source>
        <dbReference type="ARBA" id="ARBA00023270"/>
    </source>
</evidence>
<dbReference type="GO" id="GO:0009264">
    <property type="term" value="P:deoxyribonucleotide catabolic process"/>
    <property type="evidence" value="ECO:0007669"/>
    <property type="project" value="UniProtKB-UniRule"/>
</dbReference>
<evidence type="ECO:0000256" key="3">
    <source>
        <dbReference type="ARBA" id="ARBA00023239"/>
    </source>
</evidence>
<comment type="function">
    <text evidence="6 7">Catalyzes a reversible aldol reaction between acetaldehyde and D-glyceraldehyde 3-phosphate to generate 2-deoxy-D-ribose 5-phosphate.</text>
</comment>
<proteinExistence type="inferred from homology"/>
<keyword evidence="9" id="KW-1185">Reference proteome</keyword>
<feature type="active site" description="Proton donor/acceptor" evidence="7">
    <location>
        <position position="95"/>
    </location>
</feature>
<dbReference type="SMART" id="SM01133">
    <property type="entry name" value="DeoC"/>
    <property type="match status" value="1"/>
</dbReference>
<evidence type="ECO:0000313" key="9">
    <source>
        <dbReference type="Proteomes" id="UP000243205"/>
    </source>
</evidence>
<gene>
    <name evidence="7" type="primary">deoC</name>
    <name evidence="8" type="ORF">SAMN05661003_11441</name>
</gene>
<evidence type="ECO:0000256" key="7">
    <source>
        <dbReference type="HAMAP-Rule" id="MF_00114"/>
    </source>
</evidence>
<dbReference type="EMBL" id="FNAQ01000014">
    <property type="protein sequence ID" value="SDE52316.1"/>
    <property type="molecule type" value="Genomic_DNA"/>
</dbReference>
<dbReference type="AlphaFoldDB" id="A0A1G7DMF1"/>
<accession>A0A1G7DMF1</accession>
<dbReference type="HAMAP" id="MF_00114">
    <property type="entry name" value="DeoC_type1"/>
    <property type="match status" value="1"/>
</dbReference>
<dbReference type="GO" id="GO:0004139">
    <property type="term" value="F:deoxyribose-phosphate aldolase activity"/>
    <property type="evidence" value="ECO:0007669"/>
    <property type="project" value="UniProtKB-UniRule"/>
</dbReference>
<dbReference type="PANTHER" id="PTHR10889">
    <property type="entry name" value="DEOXYRIBOSE-PHOSPHATE ALDOLASE"/>
    <property type="match status" value="1"/>
</dbReference>
<feature type="active site" description="Schiff-base intermediate with acetaldehyde" evidence="7">
    <location>
        <position position="157"/>
    </location>
</feature>
<evidence type="ECO:0000256" key="5">
    <source>
        <dbReference type="ARBA" id="ARBA00048791"/>
    </source>
</evidence>
<dbReference type="Gene3D" id="3.20.20.70">
    <property type="entry name" value="Aldolase class I"/>
    <property type="match status" value="1"/>
</dbReference>
<comment type="catalytic activity">
    <reaction evidence="5 7">
        <text>2-deoxy-D-ribose 5-phosphate = D-glyceraldehyde 3-phosphate + acetaldehyde</text>
        <dbReference type="Rhea" id="RHEA:12821"/>
        <dbReference type="ChEBI" id="CHEBI:15343"/>
        <dbReference type="ChEBI" id="CHEBI:59776"/>
        <dbReference type="ChEBI" id="CHEBI:62877"/>
        <dbReference type="EC" id="4.1.2.4"/>
    </reaction>
</comment>